<keyword evidence="4" id="KW-0418">Kinase</keyword>
<sequence>MKQVLTLTLSPTIDKSTTVDKIMAEHKLDCDLPKFEPGGGGINVSRALKRLGQSSIAIFPSGGLTGEMLEDLLHEEHIVQHAIRTKNLTRENFIVVNRATNEQFRFGMPAPELLQKEEAEILKVVKDLSSKCSYIVASGSLPMGMSTDFLAKVARIAHKADARLIVDTSGDALKQAVDEGVYLLKPNQSELRKLTGIDVEDNESVEEAAHQIIGKGKCKIIVVSMGPQGAQIVTDEFSEQITAPSVRKRSTVGAGDSMVAGMVYGLMQGYDLQHTVRMGIACGSAATMNPGTELFKKDDVERLYDWLVKGMKK</sequence>
<dbReference type="SUPFAM" id="SSF53613">
    <property type="entry name" value="Ribokinase-like"/>
    <property type="match status" value="1"/>
</dbReference>
<dbReference type="Proteomes" id="UP001500582">
    <property type="component" value="Unassembled WGS sequence"/>
</dbReference>
<dbReference type="RefSeq" id="WP_345212102.1">
    <property type="nucleotide sequence ID" value="NZ_BAABFT010000008.1"/>
</dbReference>
<dbReference type="PIRSF" id="PIRSF000535">
    <property type="entry name" value="1PFK/6PFK/LacC"/>
    <property type="match status" value="1"/>
</dbReference>
<accession>A0ABP8GPT6</accession>
<keyword evidence="3" id="KW-0547">Nucleotide-binding</keyword>
<protein>
    <submittedName>
        <fullName evidence="8">6-phosphofructokinase II</fullName>
    </submittedName>
</protein>
<dbReference type="InterPro" id="IPR011611">
    <property type="entry name" value="PfkB_dom"/>
</dbReference>
<dbReference type="PROSITE" id="PS00584">
    <property type="entry name" value="PFKB_KINASES_2"/>
    <property type="match status" value="1"/>
</dbReference>
<dbReference type="PANTHER" id="PTHR46566:SF2">
    <property type="entry name" value="ATP-DEPENDENT 6-PHOSPHOFRUCTOKINASE ISOZYME 2"/>
    <property type="match status" value="1"/>
</dbReference>
<evidence type="ECO:0000256" key="2">
    <source>
        <dbReference type="ARBA" id="ARBA00022679"/>
    </source>
</evidence>
<evidence type="ECO:0000313" key="9">
    <source>
        <dbReference type="Proteomes" id="UP001500582"/>
    </source>
</evidence>
<dbReference type="PROSITE" id="PS00583">
    <property type="entry name" value="PFKB_KINASES_1"/>
    <property type="match status" value="1"/>
</dbReference>
<organism evidence="8 9">
    <name type="scientific">Mucilaginibacter gynuensis</name>
    <dbReference type="NCBI Taxonomy" id="1302236"/>
    <lineage>
        <taxon>Bacteria</taxon>
        <taxon>Pseudomonadati</taxon>
        <taxon>Bacteroidota</taxon>
        <taxon>Sphingobacteriia</taxon>
        <taxon>Sphingobacteriales</taxon>
        <taxon>Sphingobacteriaceae</taxon>
        <taxon>Mucilaginibacter</taxon>
    </lineage>
</organism>
<dbReference type="InterPro" id="IPR002173">
    <property type="entry name" value="Carboh/pur_kinase_PfkB_CS"/>
</dbReference>
<dbReference type="Gene3D" id="3.40.1190.20">
    <property type="match status" value="1"/>
</dbReference>
<dbReference type="CDD" id="cd01164">
    <property type="entry name" value="FruK_PfkB_like"/>
    <property type="match status" value="1"/>
</dbReference>
<evidence type="ECO:0000259" key="7">
    <source>
        <dbReference type="Pfam" id="PF00294"/>
    </source>
</evidence>
<feature type="domain" description="Carbohydrate kinase PfkB" evidence="7">
    <location>
        <begin position="17"/>
        <end position="293"/>
    </location>
</feature>
<dbReference type="EMBL" id="BAABFT010000008">
    <property type="protein sequence ID" value="GAA4327911.1"/>
    <property type="molecule type" value="Genomic_DNA"/>
</dbReference>
<dbReference type="InterPro" id="IPR029056">
    <property type="entry name" value="Ribokinase-like"/>
</dbReference>
<comment type="caution">
    <text evidence="8">The sequence shown here is derived from an EMBL/GenBank/DDBJ whole genome shotgun (WGS) entry which is preliminary data.</text>
</comment>
<keyword evidence="2 6" id="KW-0808">Transferase</keyword>
<dbReference type="PANTHER" id="PTHR46566">
    <property type="entry name" value="1-PHOSPHOFRUCTOKINASE-RELATED"/>
    <property type="match status" value="1"/>
</dbReference>
<evidence type="ECO:0000256" key="6">
    <source>
        <dbReference type="PIRNR" id="PIRNR000535"/>
    </source>
</evidence>
<evidence type="ECO:0000256" key="4">
    <source>
        <dbReference type="ARBA" id="ARBA00022777"/>
    </source>
</evidence>
<keyword evidence="9" id="KW-1185">Reference proteome</keyword>
<dbReference type="Pfam" id="PF00294">
    <property type="entry name" value="PfkB"/>
    <property type="match status" value="1"/>
</dbReference>
<reference evidence="9" key="1">
    <citation type="journal article" date="2019" name="Int. J. Syst. Evol. Microbiol.">
        <title>The Global Catalogue of Microorganisms (GCM) 10K type strain sequencing project: providing services to taxonomists for standard genome sequencing and annotation.</title>
        <authorList>
            <consortium name="The Broad Institute Genomics Platform"/>
            <consortium name="The Broad Institute Genome Sequencing Center for Infectious Disease"/>
            <person name="Wu L."/>
            <person name="Ma J."/>
        </authorList>
    </citation>
    <scope>NUCLEOTIDE SEQUENCE [LARGE SCALE GENOMIC DNA]</scope>
    <source>
        <strain evidence="9">JCM 17705</strain>
    </source>
</reference>
<comment type="similarity">
    <text evidence="1">Belongs to the carbohydrate kinase PfkB family.</text>
</comment>
<evidence type="ECO:0000256" key="5">
    <source>
        <dbReference type="ARBA" id="ARBA00022840"/>
    </source>
</evidence>
<name>A0ABP8GPT6_9SPHI</name>
<evidence type="ECO:0000256" key="3">
    <source>
        <dbReference type="ARBA" id="ARBA00022741"/>
    </source>
</evidence>
<evidence type="ECO:0000256" key="1">
    <source>
        <dbReference type="ARBA" id="ARBA00010688"/>
    </source>
</evidence>
<proteinExistence type="inferred from homology"/>
<dbReference type="NCBIfam" id="TIGR03168">
    <property type="entry name" value="1-PFK"/>
    <property type="match status" value="1"/>
</dbReference>
<gene>
    <name evidence="8" type="primary">pfkB</name>
    <name evidence="8" type="ORF">GCM10023149_31650</name>
</gene>
<keyword evidence="5" id="KW-0067">ATP-binding</keyword>
<dbReference type="InterPro" id="IPR017583">
    <property type="entry name" value="Tagatose/fructose_Pkinase"/>
</dbReference>
<evidence type="ECO:0000313" key="8">
    <source>
        <dbReference type="EMBL" id="GAA4327911.1"/>
    </source>
</evidence>